<dbReference type="PATRIC" id="fig|1263865.4.peg.2625"/>
<dbReference type="InterPro" id="IPR037523">
    <property type="entry name" value="VOC_core"/>
</dbReference>
<dbReference type="EMBL" id="AOFQ01000042">
    <property type="protein sequence ID" value="ESQ98814.1"/>
    <property type="molecule type" value="Genomic_DNA"/>
</dbReference>
<protein>
    <submittedName>
        <fullName evidence="2">Virulence protein</fullName>
    </submittedName>
</protein>
<dbReference type="SUPFAM" id="SSF54593">
    <property type="entry name" value="Glyoxalase/Bleomycin resistance protein/Dihydroxybiphenyl dioxygenase"/>
    <property type="match status" value="1"/>
</dbReference>
<dbReference type="AlphaFoldDB" id="V4Q7X2"/>
<dbReference type="Pfam" id="PF00903">
    <property type="entry name" value="Glyoxalase"/>
    <property type="match status" value="1"/>
</dbReference>
<dbReference type="RefSeq" id="WP_023445642.1">
    <property type="nucleotide sequence ID" value="NZ_AOFQ01000042.1"/>
</dbReference>
<name>V4Q7X2_STUCH</name>
<dbReference type="PROSITE" id="PS51819">
    <property type="entry name" value="VOC"/>
    <property type="match status" value="1"/>
</dbReference>
<reference evidence="2 3" key="1">
    <citation type="submission" date="2013-07" db="EMBL/GenBank/DDBJ databases">
        <authorList>
            <person name="Schaap P.J."/>
            <person name="Mehboob F."/>
            <person name="Oosterkamp M.J."/>
            <person name="de Vos W.M."/>
            <person name="Stams A.J.M."/>
            <person name="Koehorst J.J."/>
        </authorList>
    </citation>
    <scope>NUCLEOTIDE SEQUENCE [LARGE SCALE GENOMIC DNA]</scope>
    <source>
        <strain evidence="2 3">AW-1</strain>
    </source>
</reference>
<dbReference type="PANTHER" id="PTHR21366">
    <property type="entry name" value="GLYOXALASE FAMILY PROTEIN"/>
    <property type="match status" value="1"/>
</dbReference>
<evidence type="ECO:0000259" key="1">
    <source>
        <dbReference type="PROSITE" id="PS51819"/>
    </source>
</evidence>
<accession>V4Q7X2</accession>
<dbReference type="InterPro" id="IPR004360">
    <property type="entry name" value="Glyas_Fos-R_dOase_dom"/>
</dbReference>
<dbReference type="Gene3D" id="3.10.180.10">
    <property type="entry name" value="2,3-Dihydroxybiphenyl 1,2-Dioxygenase, domain 1"/>
    <property type="match status" value="1"/>
</dbReference>
<comment type="caution">
    <text evidence="2">The sequence shown here is derived from an EMBL/GenBank/DDBJ whole genome shotgun (WGS) entry which is preliminary data.</text>
</comment>
<feature type="domain" description="VOC" evidence="1">
    <location>
        <begin position="5"/>
        <end position="125"/>
    </location>
</feature>
<organism evidence="2 3">
    <name type="scientific">Stutzerimonas chloritidismutans AW-1</name>
    <dbReference type="NCBI Taxonomy" id="1263865"/>
    <lineage>
        <taxon>Bacteria</taxon>
        <taxon>Pseudomonadati</taxon>
        <taxon>Pseudomonadota</taxon>
        <taxon>Gammaproteobacteria</taxon>
        <taxon>Pseudomonadales</taxon>
        <taxon>Pseudomonadaceae</taxon>
        <taxon>Stutzerimonas</taxon>
    </lineage>
</organism>
<dbReference type="InterPro" id="IPR050383">
    <property type="entry name" value="GlyoxalaseI/FosfomycinResist"/>
</dbReference>
<proteinExistence type="predicted"/>
<dbReference type="PANTHER" id="PTHR21366:SF14">
    <property type="entry name" value="GLYOXALASE DOMAIN-CONTAINING PROTEIN 5"/>
    <property type="match status" value="1"/>
</dbReference>
<evidence type="ECO:0000313" key="2">
    <source>
        <dbReference type="EMBL" id="ESQ98814.1"/>
    </source>
</evidence>
<dbReference type="InterPro" id="IPR029068">
    <property type="entry name" value="Glyas_Bleomycin-R_OHBP_Dase"/>
</dbReference>
<dbReference type="Proteomes" id="UP000017822">
    <property type="component" value="Unassembled WGS sequence"/>
</dbReference>
<evidence type="ECO:0000313" key="3">
    <source>
        <dbReference type="Proteomes" id="UP000017822"/>
    </source>
</evidence>
<sequence length="134" mass="14712">MPIDHIDHLVLTVADIEKTVDFYTRVLGMQLVTFGEGRKALTFGNQKINLHQAGREFEPKAERPTPGSADLCFIVATPLDRVIAHLEAQGVAIVEGPVQRTGATGPILSVYLRDPDHNLIELSNPLEHPLELNA</sequence>
<dbReference type="CDD" id="cd07253">
    <property type="entry name" value="GLOD5"/>
    <property type="match status" value="1"/>
</dbReference>
<gene>
    <name evidence="2" type="ORF">F753_13620</name>
</gene>